<evidence type="ECO:0000256" key="8">
    <source>
        <dbReference type="ARBA" id="ARBA00022679"/>
    </source>
</evidence>
<proteinExistence type="inferred from homology"/>
<evidence type="ECO:0000313" key="16">
    <source>
        <dbReference type="Proteomes" id="UP000318080"/>
    </source>
</evidence>
<organism evidence="15 16">
    <name type="scientific">Corynebacterium phoceense</name>
    <dbReference type="NCBI Taxonomy" id="1686286"/>
    <lineage>
        <taxon>Bacteria</taxon>
        <taxon>Bacillati</taxon>
        <taxon>Actinomycetota</taxon>
        <taxon>Actinomycetes</taxon>
        <taxon>Mycobacteriales</taxon>
        <taxon>Corynebacteriaceae</taxon>
        <taxon>Corynebacterium</taxon>
    </lineage>
</organism>
<dbReference type="CDD" id="cd18084">
    <property type="entry name" value="RsmE-like"/>
    <property type="match status" value="1"/>
</dbReference>
<dbReference type="InterPro" id="IPR006700">
    <property type="entry name" value="RsmE"/>
</dbReference>
<dbReference type="Proteomes" id="UP000318080">
    <property type="component" value="Unassembled WGS sequence"/>
</dbReference>
<dbReference type="SUPFAM" id="SSF88697">
    <property type="entry name" value="PUA domain-like"/>
    <property type="match status" value="1"/>
</dbReference>
<dbReference type="GO" id="GO:0070042">
    <property type="term" value="F:rRNA (uridine-N3-)-methyltransferase activity"/>
    <property type="evidence" value="ECO:0007669"/>
    <property type="project" value="TreeGrafter"/>
</dbReference>
<evidence type="ECO:0000313" key="15">
    <source>
        <dbReference type="EMBL" id="TQE43461.1"/>
    </source>
</evidence>
<dbReference type="AlphaFoldDB" id="A0A540R6S8"/>
<evidence type="ECO:0000256" key="7">
    <source>
        <dbReference type="ARBA" id="ARBA00022603"/>
    </source>
</evidence>
<dbReference type="InterPro" id="IPR029026">
    <property type="entry name" value="tRNA_m1G_MTases_N"/>
</dbReference>
<evidence type="ECO:0000256" key="10">
    <source>
        <dbReference type="ARBA" id="ARBA00025699"/>
    </source>
</evidence>
<dbReference type="Pfam" id="PF04452">
    <property type="entry name" value="Methyltrans_RNA"/>
    <property type="match status" value="1"/>
</dbReference>
<keyword evidence="8 12" id="KW-0808">Transferase</keyword>
<keyword evidence="6 12" id="KW-0698">rRNA processing</keyword>
<dbReference type="Gene3D" id="3.40.1280.10">
    <property type="match status" value="1"/>
</dbReference>
<dbReference type="PANTHER" id="PTHR30027:SF3">
    <property type="entry name" value="16S RRNA (URACIL(1498)-N(3))-METHYLTRANSFERASE"/>
    <property type="match status" value="1"/>
</dbReference>
<comment type="catalytic activity">
    <reaction evidence="11 12">
        <text>uridine(1498) in 16S rRNA + S-adenosyl-L-methionine = N(3)-methyluridine(1498) in 16S rRNA + S-adenosyl-L-homocysteine + H(+)</text>
        <dbReference type="Rhea" id="RHEA:42920"/>
        <dbReference type="Rhea" id="RHEA-COMP:10283"/>
        <dbReference type="Rhea" id="RHEA-COMP:10284"/>
        <dbReference type="ChEBI" id="CHEBI:15378"/>
        <dbReference type="ChEBI" id="CHEBI:57856"/>
        <dbReference type="ChEBI" id="CHEBI:59789"/>
        <dbReference type="ChEBI" id="CHEBI:65315"/>
        <dbReference type="ChEBI" id="CHEBI:74502"/>
        <dbReference type="EC" id="2.1.1.193"/>
    </reaction>
</comment>
<accession>A0A540R6S8</accession>
<dbReference type="InterPro" id="IPR046887">
    <property type="entry name" value="RsmE_PUA-like"/>
</dbReference>
<dbReference type="PIRSF" id="PIRSF015601">
    <property type="entry name" value="MTase_slr0722"/>
    <property type="match status" value="1"/>
</dbReference>
<evidence type="ECO:0000256" key="11">
    <source>
        <dbReference type="ARBA" id="ARBA00047944"/>
    </source>
</evidence>
<dbReference type="InterPro" id="IPR046886">
    <property type="entry name" value="RsmE_MTase_dom"/>
</dbReference>
<protein>
    <recommendedName>
        <fullName evidence="4 12">Ribosomal RNA small subunit methyltransferase E</fullName>
        <ecNumber evidence="3 12">2.1.1.193</ecNumber>
    </recommendedName>
</protein>
<evidence type="ECO:0000256" key="2">
    <source>
        <dbReference type="ARBA" id="ARBA00005528"/>
    </source>
</evidence>
<gene>
    <name evidence="15" type="ORF">EJK80_06745</name>
</gene>
<evidence type="ECO:0000259" key="14">
    <source>
        <dbReference type="Pfam" id="PF20260"/>
    </source>
</evidence>
<evidence type="ECO:0000259" key="13">
    <source>
        <dbReference type="Pfam" id="PF04452"/>
    </source>
</evidence>
<keyword evidence="5 12" id="KW-0963">Cytoplasm</keyword>
<evidence type="ECO:0000256" key="9">
    <source>
        <dbReference type="ARBA" id="ARBA00022691"/>
    </source>
</evidence>
<dbReference type="NCBIfam" id="NF008693">
    <property type="entry name" value="PRK11713.2-3"/>
    <property type="match status" value="1"/>
</dbReference>
<evidence type="ECO:0000256" key="6">
    <source>
        <dbReference type="ARBA" id="ARBA00022552"/>
    </source>
</evidence>
<evidence type="ECO:0000256" key="5">
    <source>
        <dbReference type="ARBA" id="ARBA00022490"/>
    </source>
</evidence>
<dbReference type="GO" id="GO:0070475">
    <property type="term" value="P:rRNA base methylation"/>
    <property type="evidence" value="ECO:0007669"/>
    <property type="project" value="TreeGrafter"/>
</dbReference>
<dbReference type="STRING" id="1686286.GCA_900092335_02450"/>
<dbReference type="Gene3D" id="2.40.240.20">
    <property type="entry name" value="Hypothetical PUA domain-like, domain 1"/>
    <property type="match status" value="1"/>
</dbReference>
<evidence type="ECO:0000256" key="1">
    <source>
        <dbReference type="ARBA" id="ARBA00004496"/>
    </source>
</evidence>
<reference evidence="15 16" key="1">
    <citation type="submission" date="2019-06" db="EMBL/GenBank/DDBJ databases">
        <title>Draft genome of C. phoceense Strain 272.</title>
        <authorList>
            <person name="Pacheco L.G.C."/>
            <person name="Barberis C.M."/>
            <person name="Almuzara M.N."/>
            <person name="Traglia G.M."/>
            <person name="Santos C.S."/>
            <person name="Rocha D.J.P.G."/>
            <person name="Aguiar E.R.G.R."/>
            <person name="Vay C.A."/>
        </authorList>
    </citation>
    <scope>NUCLEOTIDE SEQUENCE [LARGE SCALE GENOMIC DNA]</scope>
    <source>
        <strain evidence="15 16">272</strain>
    </source>
</reference>
<dbReference type="RefSeq" id="WP_066492407.1">
    <property type="nucleotide sequence ID" value="NZ_JANIKL010000013.1"/>
</dbReference>
<evidence type="ECO:0000256" key="12">
    <source>
        <dbReference type="PIRNR" id="PIRNR015601"/>
    </source>
</evidence>
<dbReference type="EC" id="2.1.1.193" evidence="3 12"/>
<keyword evidence="16" id="KW-1185">Reference proteome</keyword>
<comment type="function">
    <text evidence="10 12">Specifically methylates the N3 position of the uracil ring of uridine 1498 (m3U1498) in 16S rRNA. Acts on the fully assembled 30S ribosomal subunit.</text>
</comment>
<dbReference type="GO" id="GO:0005737">
    <property type="term" value="C:cytoplasm"/>
    <property type="evidence" value="ECO:0007669"/>
    <property type="project" value="UniProtKB-SubCell"/>
</dbReference>
<feature type="domain" description="Ribosomal RNA small subunit methyltransferase E PUA-like" evidence="14">
    <location>
        <begin position="22"/>
        <end position="69"/>
    </location>
</feature>
<evidence type="ECO:0000256" key="4">
    <source>
        <dbReference type="ARBA" id="ARBA00013673"/>
    </source>
</evidence>
<dbReference type="SUPFAM" id="SSF75217">
    <property type="entry name" value="alpha/beta knot"/>
    <property type="match status" value="1"/>
</dbReference>
<dbReference type="NCBIfam" id="TIGR00046">
    <property type="entry name" value="RsmE family RNA methyltransferase"/>
    <property type="match status" value="1"/>
</dbReference>
<dbReference type="EMBL" id="VHIR01000008">
    <property type="protein sequence ID" value="TQE43461.1"/>
    <property type="molecule type" value="Genomic_DNA"/>
</dbReference>
<comment type="caution">
    <text evidence="15">The sequence shown here is derived from an EMBL/GenBank/DDBJ whole genome shotgun (WGS) entry which is preliminary data.</text>
</comment>
<comment type="similarity">
    <text evidence="2 12">Belongs to the RNA methyltransferase RsmE family.</text>
</comment>
<sequence length="240" mass="25114">MSLAVFRVESLAGASESDIVELSGPEGRHAVTVKRVAPGERIQLADAAGRLATVTVTEVRGKDALVARVDEIETIPEPDPKVIVIQAIPKSERAELAVDLATQAGADGIIAWQADRCIAKWDAKKAPKALAKWQSAATAAAKQSRRARVPEVTGPLSTAQVAELINGETAYVLHEDATTSLRDVELQGTVYLLIGPEGGIGSTELAKLGATAVKLGPEVLRTASAAMVALAAIGVRTSRW</sequence>
<comment type="subcellular location">
    <subcellularLocation>
        <location evidence="1 12">Cytoplasm</location>
    </subcellularLocation>
</comment>
<dbReference type="InterPro" id="IPR029028">
    <property type="entry name" value="Alpha/beta_knot_MTases"/>
</dbReference>
<evidence type="ECO:0000256" key="3">
    <source>
        <dbReference type="ARBA" id="ARBA00012328"/>
    </source>
</evidence>
<dbReference type="PANTHER" id="PTHR30027">
    <property type="entry name" value="RIBOSOMAL RNA SMALL SUBUNIT METHYLTRANSFERASE E"/>
    <property type="match status" value="1"/>
</dbReference>
<feature type="domain" description="Ribosomal RNA small subunit methyltransferase E methyltransferase" evidence="13">
    <location>
        <begin position="79"/>
        <end position="233"/>
    </location>
</feature>
<dbReference type="Pfam" id="PF20260">
    <property type="entry name" value="PUA_4"/>
    <property type="match status" value="1"/>
</dbReference>
<keyword evidence="9 12" id="KW-0949">S-adenosyl-L-methionine</keyword>
<name>A0A540R6S8_9CORY</name>
<dbReference type="InterPro" id="IPR015947">
    <property type="entry name" value="PUA-like_sf"/>
</dbReference>
<keyword evidence="7 12" id="KW-0489">Methyltransferase</keyword>